<keyword evidence="3" id="KW-1185">Reference proteome</keyword>
<name>A0ABW3VXY5_9ACTN</name>
<feature type="transmembrane region" description="Helical" evidence="1">
    <location>
        <begin position="93"/>
        <end position="112"/>
    </location>
</feature>
<reference evidence="3" key="1">
    <citation type="journal article" date="2019" name="Int. J. Syst. Evol. Microbiol.">
        <title>The Global Catalogue of Microorganisms (GCM) 10K type strain sequencing project: providing services to taxonomists for standard genome sequencing and annotation.</title>
        <authorList>
            <consortium name="The Broad Institute Genomics Platform"/>
            <consortium name="The Broad Institute Genome Sequencing Center for Infectious Disease"/>
            <person name="Wu L."/>
            <person name="Ma J."/>
        </authorList>
    </citation>
    <scope>NUCLEOTIDE SEQUENCE [LARGE SCALE GENOMIC DNA]</scope>
    <source>
        <strain evidence="3">CCUG 52478</strain>
    </source>
</reference>
<comment type="caution">
    <text evidence="2">The sequence shown here is derived from an EMBL/GenBank/DDBJ whole genome shotgun (WGS) entry which is preliminary data.</text>
</comment>
<gene>
    <name evidence="2" type="ORF">ACFQ3F_07325</name>
</gene>
<evidence type="ECO:0000256" key="1">
    <source>
        <dbReference type="SAM" id="Phobius"/>
    </source>
</evidence>
<dbReference type="Pfam" id="PF19700">
    <property type="entry name" value="DUF6198"/>
    <property type="match status" value="1"/>
</dbReference>
<proteinExistence type="predicted"/>
<feature type="transmembrane region" description="Helical" evidence="1">
    <location>
        <begin position="24"/>
        <end position="42"/>
    </location>
</feature>
<accession>A0ABW3VXY5</accession>
<organism evidence="2 3">
    <name type="scientific">Nocardioides ginsengisoli</name>
    <dbReference type="NCBI Taxonomy" id="363868"/>
    <lineage>
        <taxon>Bacteria</taxon>
        <taxon>Bacillati</taxon>
        <taxon>Actinomycetota</taxon>
        <taxon>Actinomycetes</taxon>
        <taxon>Propionibacteriales</taxon>
        <taxon>Nocardioidaceae</taxon>
        <taxon>Nocardioides</taxon>
    </lineage>
</organism>
<keyword evidence="1" id="KW-1133">Transmembrane helix</keyword>
<evidence type="ECO:0000313" key="3">
    <source>
        <dbReference type="Proteomes" id="UP001597229"/>
    </source>
</evidence>
<dbReference type="PANTHER" id="PTHR40078:SF1">
    <property type="entry name" value="INTEGRAL MEMBRANE PROTEIN"/>
    <property type="match status" value="1"/>
</dbReference>
<keyword evidence="1" id="KW-0472">Membrane</keyword>
<dbReference type="PANTHER" id="PTHR40078">
    <property type="entry name" value="INTEGRAL MEMBRANE PROTEIN-RELATED"/>
    <property type="match status" value="1"/>
</dbReference>
<dbReference type="RefSeq" id="WP_367920852.1">
    <property type="nucleotide sequence ID" value="NZ_BAABAC010000037.1"/>
</dbReference>
<protein>
    <submittedName>
        <fullName evidence="2">YitT family protein</fullName>
    </submittedName>
</protein>
<dbReference type="EMBL" id="JBHTLX010000008">
    <property type="protein sequence ID" value="MFD1247594.1"/>
    <property type="molecule type" value="Genomic_DNA"/>
</dbReference>
<evidence type="ECO:0000313" key="2">
    <source>
        <dbReference type="EMBL" id="MFD1247594.1"/>
    </source>
</evidence>
<sequence>MTTVQLADLGPITQLRAGQLPRRLLQLYVGLWLYGVSLALMVRGHIGLAPWDVLHSGAIRHIPITLGQAVVLFSFVVLVLWIPLKEKPGLGTISNALVIGVAADVTLGMFAAPDNMVARVALMASGILLCALATALYIGAQLGRGPRDGLMTGLARRTGLSIRLVRTALEVTVVLLGLLLGGTLGLGTVVFALTIGPITQWLLPIFLIDLGEATPQAEVGDNPEPHPDLLR</sequence>
<feature type="transmembrane region" description="Helical" evidence="1">
    <location>
        <begin position="118"/>
        <end position="139"/>
    </location>
</feature>
<dbReference type="InterPro" id="IPR038750">
    <property type="entry name" value="YczE/YyaS-like"/>
</dbReference>
<keyword evidence="1" id="KW-0812">Transmembrane</keyword>
<feature type="transmembrane region" description="Helical" evidence="1">
    <location>
        <begin position="62"/>
        <end position="81"/>
    </location>
</feature>
<dbReference type="Proteomes" id="UP001597229">
    <property type="component" value="Unassembled WGS sequence"/>
</dbReference>